<evidence type="ECO:0000256" key="7">
    <source>
        <dbReference type="ARBA" id="ARBA00022801"/>
    </source>
</evidence>
<comment type="caution">
    <text evidence="13">The sequence shown here is derived from an EMBL/GenBank/DDBJ whole genome shotgun (WGS) entry which is preliminary data.</text>
</comment>
<keyword evidence="9" id="KW-0326">Glycosidase</keyword>
<evidence type="ECO:0000256" key="2">
    <source>
        <dbReference type="ARBA" id="ARBA00004609"/>
    </source>
</evidence>
<feature type="domain" description="GH16" evidence="12">
    <location>
        <begin position="103"/>
        <end position="377"/>
    </location>
</feature>
<evidence type="ECO:0000256" key="5">
    <source>
        <dbReference type="ARBA" id="ARBA00022475"/>
    </source>
</evidence>
<dbReference type="PANTHER" id="PTHR10963:SF42">
    <property type="entry name" value="PUTATIVE (AFU_ORTHOLOGUE AFUA_5G02280)-RELATED"/>
    <property type="match status" value="1"/>
</dbReference>
<gene>
    <name evidence="13" type="ORF">N7469_010993</name>
</gene>
<dbReference type="Pfam" id="PF26113">
    <property type="entry name" value="GH16_XgeA"/>
    <property type="match status" value="1"/>
</dbReference>
<evidence type="ECO:0000256" key="4">
    <source>
        <dbReference type="ARBA" id="ARBA00012599"/>
    </source>
</evidence>
<feature type="region of interest" description="Disordered" evidence="10">
    <location>
        <begin position="1"/>
        <end position="36"/>
    </location>
</feature>
<organism evidence="13 14">
    <name type="scientific">Penicillium citrinum</name>
    <dbReference type="NCBI Taxonomy" id="5077"/>
    <lineage>
        <taxon>Eukaryota</taxon>
        <taxon>Fungi</taxon>
        <taxon>Dikarya</taxon>
        <taxon>Ascomycota</taxon>
        <taxon>Pezizomycotina</taxon>
        <taxon>Eurotiomycetes</taxon>
        <taxon>Eurotiomycetidae</taxon>
        <taxon>Eurotiales</taxon>
        <taxon>Aspergillaceae</taxon>
        <taxon>Penicillium</taxon>
    </lineage>
</organism>
<evidence type="ECO:0000256" key="3">
    <source>
        <dbReference type="ARBA" id="ARBA00006865"/>
    </source>
</evidence>
<dbReference type="RefSeq" id="XP_056497029.1">
    <property type="nucleotide sequence ID" value="XM_056649898.1"/>
</dbReference>
<comment type="catalytic activity">
    <reaction evidence="1">
        <text>Endohydrolysis of (1-&gt;3)- or (1-&gt;4)-linkages in beta-D-glucans when the glucose residue whose reducing group is involved in the linkage to be hydrolyzed is itself substituted at C-3.</text>
        <dbReference type="EC" id="3.2.1.6"/>
    </reaction>
</comment>
<dbReference type="InterPro" id="IPR050546">
    <property type="entry name" value="Glycosyl_Hydrlase_16"/>
</dbReference>
<dbReference type="PROSITE" id="PS51762">
    <property type="entry name" value="GH16_2"/>
    <property type="match status" value="1"/>
</dbReference>
<dbReference type="Proteomes" id="UP001147733">
    <property type="component" value="Unassembled WGS sequence"/>
</dbReference>
<feature type="transmembrane region" description="Helical" evidence="11">
    <location>
        <begin position="84"/>
        <end position="105"/>
    </location>
</feature>
<dbReference type="GO" id="GO:0052861">
    <property type="term" value="F:endo-1,3(4)-beta-glucanase activity"/>
    <property type="evidence" value="ECO:0007669"/>
    <property type="project" value="UniProtKB-EC"/>
</dbReference>
<evidence type="ECO:0000259" key="12">
    <source>
        <dbReference type="PROSITE" id="PS51762"/>
    </source>
</evidence>
<feature type="compositionally biased region" description="Basic and acidic residues" evidence="10">
    <location>
        <begin position="1"/>
        <end position="15"/>
    </location>
</feature>
<accession>A0A9W9NLB6</accession>
<evidence type="ECO:0000313" key="14">
    <source>
        <dbReference type="Proteomes" id="UP001147733"/>
    </source>
</evidence>
<reference evidence="13" key="2">
    <citation type="journal article" date="2023" name="IMA Fungus">
        <title>Comparative genomic study of the Penicillium genus elucidates a diverse pangenome and 15 lateral gene transfer events.</title>
        <authorList>
            <person name="Petersen C."/>
            <person name="Sorensen T."/>
            <person name="Nielsen M.R."/>
            <person name="Sondergaard T.E."/>
            <person name="Sorensen J.L."/>
            <person name="Fitzpatrick D.A."/>
            <person name="Frisvad J.C."/>
            <person name="Nielsen K.L."/>
        </authorList>
    </citation>
    <scope>NUCLEOTIDE SEQUENCE</scope>
    <source>
        <strain evidence="13">IBT 23319</strain>
    </source>
</reference>
<keyword evidence="6" id="KW-0336">GPI-anchor</keyword>
<dbReference type="InterPro" id="IPR000757">
    <property type="entry name" value="Beta-glucanase-like"/>
</dbReference>
<keyword evidence="14" id="KW-1185">Reference proteome</keyword>
<dbReference type="GO" id="GO:0098552">
    <property type="term" value="C:side of membrane"/>
    <property type="evidence" value="ECO:0007669"/>
    <property type="project" value="UniProtKB-KW"/>
</dbReference>
<name>A0A9W9NLB6_PENCI</name>
<dbReference type="Gene3D" id="2.60.120.200">
    <property type="match status" value="1"/>
</dbReference>
<dbReference type="EMBL" id="JAPQKT010000009">
    <property type="protein sequence ID" value="KAJ5222106.1"/>
    <property type="molecule type" value="Genomic_DNA"/>
</dbReference>
<evidence type="ECO:0000256" key="11">
    <source>
        <dbReference type="SAM" id="Phobius"/>
    </source>
</evidence>
<evidence type="ECO:0000256" key="9">
    <source>
        <dbReference type="ARBA" id="ARBA00023295"/>
    </source>
</evidence>
<keyword evidence="8" id="KW-0449">Lipoprotein</keyword>
<comment type="subcellular location">
    <subcellularLocation>
        <location evidence="2">Cell membrane</location>
        <topology evidence="2">Lipid-anchor</topology>
        <topology evidence="2">GPI-anchor</topology>
    </subcellularLocation>
</comment>
<dbReference type="GO" id="GO:0009251">
    <property type="term" value="P:glucan catabolic process"/>
    <property type="evidence" value="ECO:0007669"/>
    <property type="project" value="TreeGrafter"/>
</dbReference>
<dbReference type="PANTHER" id="PTHR10963">
    <property type="entry name" value="GLYCOSYL HYDROLASE-RELATED"/>
    <property type="match status" value="1"/>
</dbReference>
<protein>
    <recommendedName>
        <fullName evidence="4">endo-1,3(4)-beta-glucanase</fullName>
        <ecNumber evidence="4">3.2.1.6</ecNumber>
    </recommendedName>
</protein>
<feature type="compositionally biased region" description="Polar residues" evidence="10">
    <location>
        <begin position="25"/>
        <end position="36"/>
    </location>
</feature>
<reference evidence="13" key="1">
    <citation type="submission" date="2022-11" db="EMBL/GenBank/DDBJ databases">
        <authorList>
            <person name="Petersen C."/>
        </authorList>
    </citation>
    <scope>NUCLEOTIDE SEQUENCE</scope>
    <source>
        <strain evidence="13">IBT 23319</strain>
    </source>
</reference>
<dbReference type="FunFam" id="2.60.120.200:FF:000114">
    <property type="entry name" value="Probable endo-1,3(4)-beta-glucanase NFIA_089530"/>
    <property type="match status" value="1"/>
</dbReference>
<evidence type="ECO:0000256" key="1">
    <source>
        <dbReference type="ARBA" id="ARBA00000124"/>
    </source>
</evidence>
<keyword evidence="7" id="KW-0378">Hydrolase</keyword>
<dbReference type="EC" id="3.2.1.6" evidence="4"/>
<comment type="similarity">
    <text evidence="3">Belongs to the glycosyl hydrolase 16 family.</text>
</comment>
<dbReference type="InterPro" id="IPR013320">
    <property type="entry name" value="ConA-like_dom_sf"/>
</dbReference>
<keyword evidence="11" id="KW-0472">Membrane</keyword>
<dbReference type="GO" id="GO:0005886">
    <property type="term" value="C:plasma membrane"/>
    <property type="evidence" value="ECO:0007669"/>
    <property type="project" value="UniProtKB-SubCell"/>
</dbReference>
<dbReference type="SUPFAM" id="SSF49899">
    <property type="entry name" value="Concanavalin A-like lectins/glucanases"/>
    <property type="match status" value="1"/>
</dbReference>
<keyword evidence="11" id="KW-1133">Transmembrane helix</keyword>
<evidence type="ECO:0000256" key="10">
    <source>
        <dbReference type="SAM" id="MobiDB-lite"/>
    </source>
</evidence>
<dbReference type="CDD" id="cd02181">
    <property type="entry name" value="GH16_fungal_Lam16A_glucanase"/>
    <property type="match status" value="1"/>
</dbReference>
<keyword evidence="11" id="KW-0812">Transmembrane</keyword>
<evidence type="ECO:0000313" key="13">
    <source>
        <dbReference type="EMBL" id="KAJ5222106.1"/>
    </source>
</evidence>
<dbReference type="OrthoDB" id="192832at2759"/>
<sequence length="412" mass="45876">MDDRLLPPEFGDRYSSETSRIPRLGNTTPTRTSLPVSQAPKVPIIPEVTGAAESPERKPVDDLDNDGAVYPWYNPRGWTLRKKILVGLGFVIFIIVVILGPYYGVKLNRYPDYTPLEYRLVDTYEGSSFFDKFDYFSDEDPTDGFVVYVNQEAAHDLNLTYATDTSAILRVDTFTPKAVAGRNSVRIESKQGYDHGLFIFDIIHTPFGCGTWPALWLTDGYNWPNNGEIDILETTNEGSHGNEVTLHTTKGCNMDVKRKQTGSAVYTTCDNATHSNSGCGVLGDESTYGEAMNKNGGGVYALELREAGIRAWFFPRHSIPKEITDPTAIPDPSTWGQALADFPSTECDIGSHFKNQSIIANIDLCGQLAAQPQYYEQMYKCPGKCEDLVANHPSAFEDAYWEFASFKVFQAI</sequence>
<proteinExistence type="inferred from homology"/>
<evidence type="ECO:0000256" key="8">
    <source>
        <dbReference type="ARBA" id="ARBA00023288"/>
    </source>
</evidence>
<evidence type="ECO:0000256" key="6">
    <source>
        <dbReference type="ARBA" id="ARBA00022622"/>
    </source>
</evidence>
<dbReference type="AlphaFoldDB" id="A0A9W9NLB6"/>
<keyword evidence="5" id="KW-1003">Cell membrane</keyword>
<dbReference type="GeneID" id="81389065"/>
<keyword evidence="6" id="KW-0325">Glycoprotein</keyword>